<comment type="similarity">
    <text evidence="1">Belongs to the type-I restriction system S methylase family.</text>
</comment>
<dbReference type="Pfam" id="PF01420">
    <property type="entry name" value="Methylase_S"/>
    <property type="match status" value="1"/>
</dbReference>
<dbReference type="AlphaFoldDB" id="A0A1H5LPN4"/>
<dbReference type="PANTHER" id="PTHR30408:SF12">
    <property type="entry name" value="TYPE I RESTRICTION ENZYME MJAVIII SPECIFICITY SUBUNIT"/>
    <property type="match status" value="1"/>
</dbReference>
<evidence type="ECO:0000259" key="4">
    <source>
        <dbReference type="Pfam" id="PF01420"/>
    </source>
</evidence>
<evidence type="ECO:0000256" key="3">
    <source>
        <dbReference type="ARBA" id="ARBA00023125"/>
    </source>
</evidence>
<dbReference type="RefSeq" id="WP_074711873.1">
    <property type="nucleotide sequence ID" value="NZ_FNTV01000001.1"/>
</dbReference>
<feature type="domain" description="Type I restriction modification DNA specificity" evidence="4">
    <location>
        <begin position="225"/>
        <end position="363"/>
    </location>
</feature>
<reference evidence="5 6" key="1">
    <citation type="submission" date="2016-10" db="EMBL/GenBank/DDBJ databases">
        <authorList>
            <person name="de Groot N.N."/>
        </authorList>
    </citation>
    <scope>NUCLEOTIDE SEQUENCE [LARGE SCALE GENOMIC DNA]</scope>
    <source>
        <strain evidence="5 6">DSM 22274</strain>
    </source>
</reference>
<dbReference type="GO" id="GO:0003677">
    <property type="term" value="F:DNA binding"/>
    <property type="evidence" value="ECO:0007669"/>
    <property type="project" value="UniProtKB-KW"/>
</dbReference>
<sequence length="401" mass="44242">MTVVRWPAVTGFEEIAFGRIFEKIERPAAIGAPMVTAYTDGEVTLRSRRDKIGYHEAANMDGYQGVEPGDFAVHGLDILRGSVGISDSSGAITKVCSICRPIKRVDLRFVAHAIRAQARSGFIRAMARGIREGGADFRRWGTLAELPIPFPPFSEQQAIADYLDRETQQIDELIAEQHGLINTLRERREAVVDSVFGVHDANSRMYAACIDVVDCPHTTPEVEVDGGYEAVRTASVRSGRFKAGQGIRVSESTWSDRNAAGAPQMGDVLFTREAPAGEACMVPETNVCLGQRMVLLRVDHSRVEGRFLMWQIYGRVVQDYFRTHSNGSTVSNVRLPILRGLPIWLPSLDEQRKVAAYLDDQTSLIDGLIAESEDLITLSQERRAALITAAVTGQIKVRTVV</sequence>
<gene>
    <name evidence="5" type="ORF">SAMN04489740_2548</name>
</gene>
<evidence type="ECO:0000313" key="5">
    <source>
        <dbReference type="EMBL" id="SEE79016.1"/>
    </source>
</evidence>
<protein>
    <submittedName>
        <fullName evidence="5">Type I restriction enzyme, S subunit</fullName>
    </submittedName>
</protein>
<dbReference type="InterPro" id="IPR044946">
    <property type="entry name" value="Restrct_endonuc_typeI_TRD_sf"/>
</dbReference>
<evidence type="ECO:0000256" key="1">
    <source>
        <dbReference type="ARBA" id="ARBA00010923"/>
    </source>
</evidence>
<evidence type="ECO:0000256" key="2">
    <source>
        <dbReference type="ARBA" id="ARBA00022747"/>
    </source>
</evidence>
<dbReference type="SUPFAM" id="SSF116734">
    <property type="entry name" value="DNA methylase specificity domain"/>
    <property type="match status" value="2"/>
</dbReference>
<organism evidence="5 6">
    <name type="scientific">Arthrobacter alpinus</name>
    <dbReference type="NCBI Taxonomy" id="656366"/>
    <lineage>
        <taxon>Bacteria</taxon>
        <taxon>Bacillati</taxon>
        <taxon>Actinomycetota</taxon>
        <taxon>Actinomycetes</taxon>
        <taxon>Micrococcales</taxon>
        <taxon>Micrococcaceae</taxon>
        <taxon>Arthrobacter</taxon>
    </lineage>
</organism>
<evidence type="ECO:0000313" key="6">
    <source>
        <dbReference type="Proteomes" id="UP000182725"/>
    </source>
</evidence>
<accession>A0A1H5LPN4</accession>
<keyword evidence="3" id="KW-0238">DNA-binding</keyword>
<dbReference type="Proteomes" id="UP000182725">
    <property type="component" value="Unassembled WGS sequence"/>
</dbReference>
<dbReference type="PANTHER" id="PTHR30408">
    <property type="entry name" value="TYPE-1 RESTRICTION ENZYME ECOKI SPECIFICITY PROTEIN"/>
    <property type="match status" value="1"/>
</dbReference>
<dbReference type="EMBL" id="FNTV01000001">
    <property type="protein sequence ID" value="SEE79016.1"/>
    <property type="molecule type" value="Genomic_DNA"/>
</dbReference>
<proteinExistence type="inferred from homology"/>
<dbReference type="InterPro" id="IPR052021">
    <property type="entry name" value="Type-I_RS_S_subunit"/>
</dbReference>
<dbReference type="GO" id="GO:0009307">
    <property type="term" value="P:DNA restriction-modification system"/>
    <property type="evidence" value="ECO:0007669"/>
    <property type="project" value="UniProtKB-KW"/>
</dbReference>
<dbReference type="InterPro" id="IPR000055">
    <property type="entry name" value="Restrct_endonuc_typeI_TRD"/>
</dbReference>
<name>A0A1H5LPN4_9MICC</name>
<keyword evidence="2" id="KW-0680">Restriction system</keyword>
<dbReference type="Gene3D" id="3.90.220.20">
    <property type="entry name" value="DNA methylase specificity domains"/>
    <property type="match status" value="2"/>
</dbReference>